<accession>A0A0A9DJ71</accession>
<evidence type="ECO:0000313" key="1">
    <source>
        <dbReference type="EMBL" id="JAD86728.1"/>
    </source>
</evidence>
<reference evidence="1" key="2">
    <citation type="journal article" date="2015" name="Data Brief">
        <title>Shoot transcriptome of the giant reed, Arundo donax.</title>
        <authorList>
            <person name="Barrero R.A."/>
            <person name="Guerrero F.D."/>
            <person name="Moolhuijzen P."/>
            <person name="Goolsby J.A."/>
            <person name="Tidwell J."/>
            <person name="Bellgard S.E."/>
            <person name="Bellgard M.I."/>
        </authorList>
    </citation>
    <scope>NUCLEOTIDE SEQUENCE</scope>
    <source>
        <tissue evidence="1">Shoot tissue taken approximately 20 cm above the soil surface</tissue>
    </source>
</reference>
<dbReference type="EMBL" id="GBRH01211167">
    <property type="protein sequence ID" value="JAD86728.1"/>
    <property type="molecule type" value="Transcribed_RNA"/>
</dbReference>
<protein>
    <submittedName>
        <fullName evidence="1">Uncharacterized protein</fullName>
    </submittedName>
</protein>
<organism evidence="1">
    <name type="scientific">Arundo donax</name>
    <name type="common">Giant reed</name>
    <name type="synonym">Donax arundinaceus</name>
    <dbReference type="NCBI Taxonomy" id="35708"/>
    <lineage>
        <taxon>Eukaryota</taxon>
        <taxon>Viridiplantae</taxon>
        <taxon>Streptophyta</taxon>
        <taxon>Embryophyta</taxon>
        <taxon>Tracheophyta</taxon>
        <taxon>Spermatophyta</taxon>
        <taxon>Magnoliopsida</taxon>
        <taxon>Liliopsida</taxon>
        <taxon>Poales</taxon>
        <taxon>Poaceae</taxon>
        <taxon>PACMAD clade</taxon>
        <taxon>Arundinoideae</taxon>
        <taxon>Arundineae</taxon>
        <taxon>Arundo</taxon>
    </lineage>
</organism>
<reference evidence="1" key="1">
    <citation type="submission" date="2014-09" db="EMBL/GenBank/DDBJ databases">
        <authorList>
            <person name="Magalhaes I.L.F."/>
            <person name="Oliveira U."/>
            <person name="Santos F.R."/>
            <person name="Vidigal T.H.D.A."/>
            <person name="Brescovit A.D."/>
            <person name="Santos A.J."/>
        </authorList>
    </citation>
    <scope>NUCLEOTIDE SEQUENCE</scope>
    <source>
        <tissue evidence="1">Shoot tissue taken approximately 20 cm above the soil surface</tissue>
    </source>
</reference>
<name>A0A0A9DJ71_ARUDO</name>
<proteinExistence type="predicted"/>
<dbReference type="AlphaFoldDB" id="A0A0A9DJ71"/>
<sequence length="62" mass="6887">MSCCLDVSRQFDRLQEGLLVGASRWLVTSEGLHIKALNFVWFKAVVSFLSVQEPCSGSPETL</sequence>